<dbReference type="Pfam" id="PF03308">
    <property type="entry name" value="MeaB"/>
    <property type="match status" value="1"/>
</dbReference>
<name>A0A3N2RBU4_LYSEN</name>
<dbReference type="InterPro" id="IPR027417">
    <property type="entry name" value="P-loop_NTPase"/>
</dbReference>
<evidence type="ECO:0000313" key="1">
    <source>
        <dbReference type="EMBL" id="ROU04929.1"/>
    </source>
</evidence>
<dbReference type="SUPFAM" id="SSF52540">
    <property type="entry name" value="P-loop containing nucleoside triphosphate hydrolases"/>
    <property type="match status" value="1"/>
</dbReference>
<comment type="caution">
    <text evidence="1">The sequence shown here is derived from an EMBL/GenBank/DDBJ whole genome shotgun (WGS) entry which is preliminary data.</text>
</comment>
<dbReference type="EMBL" id="RCTY01000054">
    <property type="protein sequence ID" value="ROU04929.1"/>
    <property type="molecule type" value="Genomic_DNA"/>
</dbReference>
<sequence length="296" mass="32236">MSPRPHLPAARAPATSGKAAAAAGDDAHGFAASFAASFVADVLAQALAIRAPAGRARVFAISGLQGSGKSTLAAQLAAAAQARGLRAAVLSIDDFYLGRRERQRLGRQVHPLLATRGPPGTHDVALACALLDELRHRAAVRLPRFDKLADTRLPPSRWPRAHGVDLVVFEGWFLGAPAQDPARLAEPVNALERDEDAHGVWRAYCNRALAADYPPLWARLDRLLFLQPPGFEVVAGWRWQQEQALQARHPRRPGMTRAQVQRFVSLFERVSRQALATLPGIADRTVVLDARRRPQD</sequence>
<reference evidence="1 2" key="1">
    <citation type="submission" date="2018-10" db="EMBL/GenBank/DDBJ databases">
        <title>The genome of Lysobacter enzymogenes OH11.</title>
        <authorList>
            <person name="Liu F."/>
            <person name="Zhao Y."/>
            <person name="Qian G."/>
            <person name="Chen Y."/>
            <person name="Xu H."/>
        </authorList>
    </citation>
    <scope>NUCLEOTIDE SEQUENCE [LARGE SCALE GENOMIC DNA]</scope>
    <source>
        <strain evidence="1 2">OH11</strain>
    </source>
</reference>
<evidence type="ECO:0000313" key="2">
    <source>
        <dbReference type="Proteomes" id="UP000275910"/>
    </source>
</evidence>
<dbReference type="RefSeq" id="WP_123649331.1">
    <property type="nucleotide sequence ID" value="NZ_RCTY01000054.1"/>
</dbReference>
<protein>
    <submittedName>
        <fullName evidence="1">Kinase</fullName>
    </submittedName>
</protein>
<organism evidence="1 2">
    <name type="scientific">Lysobacter enzymogenes</name>
    <dbReference type="NCBI Taxonomy" id="69"/>
    <lineage>
        <taxon>Bacteria</taxon>
        <taxon>Pseudomonadati</taxon>
        <taxon>Pseudomonadota</taxon>
        <taxon>Gammaproteobacteria</taxon>
        <taxon>Lysobacterales</taxon>
        <taxon>Lysobacteraceae</taxon>
        <taxon>Lysobacter</taxon>
    </lineage>
</organism>
<proteinExistence type="predicted"/>
<dbReference type="Proteomes" id="UP000275910">
    <property type="component" value="Unassembled WGS sequence"/>
</dbReference>
<dbReference type="GO" id="GO:0016301">
    <property type="term" value="F:kinase activity"/>
    <property type="evidence" value="ECO:0007669"/>
    <property type="project" value="UniProtKB-KW"/>
</dbReference>
<dbReference type="AlphaFoldDB" id="A0A3N2RBU4"/>
<dbReference type="Gene3D" id="3.40.50.300">
    <property type="entry name" value="P-loop containing nucleotide triphosphate hydrolases"/>
    <property type="match status" value="1"/>
</dbReference>
<keyword evidence="1" id="KW-0418">Kinase</keyword>
<keyword evidence="1" id="KW-0808">Transferase</keyword>
<gene>
    <name evidence="1" type="ORF">D9T17_21335</name>
</gene>
<accession>A0A3N2RBU4</accession>